<dbReference type="GO" id="GO:0008380">
    <property type="term" value="P:RNA splicing"/>
    <property type="evidence" value="ECO:0007669"/>
    <property type="project" value="UniProtKB-KW"/>
</dbReference>
<evidence type="ECO:0000256" key="13">
    <source>
        <dbReference type="SAM" id="MobiDB-lite"/>
    </source>
</evidence>
<evidence type="ECO:0000256" key="6">
    <source>
        <dbReference type="ARBA" id="ARBA00022664"/>
    </source>
</evidence>
<dbReference type="AlphaFoldDB" id="A0A517KWN0"/>
<dbReference type="InterPro" id="IPR018545">
    <property type="entry name" value="Btz_dom"/>
</dbReference>
<evidence type="ECO:0000256" key="7">
    <source>
        <dbReference type="ARBA" id="ARBA00022816"/>
    </source>
</evidence>
<protein>
    <recommendedName>
        <fullName evidence="14">Btz domain-containing protein</fullName>
    </recommendedName>
</protein>
<dbReference type="Proteomes" id="UP000316270">
    <property type="component" value="Chromosome 1"/>
</dbReference>
<evidence type="ECO:0000256" key="11">
    <source>
        <dbReference type="ARBA" id="ARBA00023187"/>
    </source>
</evidence>
<evidence type="ECO:0000256" key="1">
    <source>
        <dbReference type="ARBA" id="ARBA00004123"/>
    </source>
</evidence>
<keyword evidence="7" id="KW-0509">mRNA transport</keyword>
<dbReference type="GO" id="GO:0003729">
    <property type="term" value="F:mRNA binding"/>
    <property type="evidence" value="ECO:0007669"/>
    <property type="project" value="InterPro"/>
</dbReference>
<keyword evidence="8" id="KW-0810">Translation regulation</keyword>
<dbReference type="GO" id="GO:0006397">
    <property type="term" value="P:mRNA processing"/>
    <property type="evidence" value="ECO:0007669"/>
    <property type="project" value="UniProtKB-KW"/>
</dbReference>
<keyword evidence="12" id="KW-0539">Nucleus</keyword>
<evidence type="ECO:0000256" key="2">
    <source>
        <dbReference type="ARBA" id="ARBA00004496"/>
    </source>
</evidence>
<dbReference type="GO" id="GO:0000184">
    <property type="term" value="P:nuclear-transcribed mRNA catabolic process, nonsense-mediated decay"/>
    <property type="evidence" value="ECO:0007669"/>
    <property type="project" value="UniProtKB-KW"/>
</dbReference>
<keyword evidence="16" id="KW-1185">Reference proteome</keyword>
<feature type="domain" description="Btz" evidence="14">
    <location>
        <begin position="136"/>
        <end position="264"/>
    </location>
</feature>
<feature type="compositionally biased region" description="Basic residues" evidence="13">
    <location>
        <begin position="1"/>
        <end position="13"/>
    </location>
</feature>
<keyword evidence="6" id="KW-0507">mRNA processing</keyword>
<evidence type="ECO:0000313" key="15">
    <source>
        <dbReference type="EMBL" id="QDS67789.1"/>
    </source>
</evidence>
<keyword evidence="5" id="KW-0963">Cytoplasm</keyword>
<evidence type="ECO:0000256" key="9">
    <source>
        <dbReference type="ARBA" id="ARBA00022884"/>
    </source>
</evidence>
<keyword evidence="4" id="KW-0813">Transport</keyword>
<name>A0A517KWN0_9PEZI</name>
<gene>
    <name evidence="15" type="ORF">FKW77_006657</name>
</gene>
<dbReference type="Pfam" id="PF09405">
    <property type="entry name" value="Btz"/>
    <property type="match status" value="1"/>
</dbReference>
<feature type="compositionally biased region" description="Polar residues" evidence="13">
    <location>
        <begin position="97"/>
        <end position="106"/>
    </location>
</feature>
<keyword evidence="11" id="KW-0508">mRNA splicing</keyword>
<dbReference type="SMART" id="SM01044">
    <property type="entry name" value="Btz"/>
    <property type="match status" value="1"/>
</dbReference>
<feature type="compositionally biased region" description="Basic and acidic residues" evidence="13">
    <location>
        <begin position="145"/>
        <end position="170"/>
    </location>
</feature>
<evidence type="ECO:0000256" key="10">
    <source>
        <dbReference type="ARBA" id="ARBA00023161"/>
    </source>
</evidence>
<evidence type="ECO:0000256" key="12">
    <source>
        <dbReference type="ARBA" id="ARBA00023242"/>
    </source>
</evidence>
<evidence type="ECO:0000256" key="8">
    <source>
        <dbReference type="ARBA" id="ARBA00022845"/>
    </source>
</evidence>
<evidence type="ECO:0000256" key="3">
    <source>
        <dbReference type="ARBA" id="ARBA00009548"/>
    </source>
</evidence>
<organism evidence="15 16">
    <name type="scientific">Venturia effusa</name>
    <dbReference type="NCBI Taxonomy" id="50376"/>
    <lineage>
        <taxon>Eukaryota</taxon>
        <taxon>Fungi</taxon>
        <taxon>Dikarya</taxon>
        <taxon>Ascomycota</taxon>
        <taxon>Pezizomycotina</taxon>
        <taxon>Dothideomycetes</taxon>
        <taxon>Pleosporomycetidae</taxon>
        <taxon>Venturiales</taxon>
        <taxon>Venturiaceae</taxon>
        <taxon>Venturia</taxon>
    </lineage>
</organism>
<dbReference type="GO" id="GO:0005737">
    <property type="term" value="C:cytoplasm"/>
    <property type="evidence" value="ECO:0007669"/>
    <property type="project" value="UniProtKB-SubCell"/>
</dbReference>
<keyword evidence="10" id="KW-0866">Nonsense-mediated mRNA decay</keyword>
<feature type="region of interest" description="Disordered" evidence="13">
    <location>
        <begin position="488"/>
        <end position="542"/>
    </location>
</feature>
<sequence>MPAPRRSHVNRRRRIDDEGEDEGSVTGPPMDDSHSEASLPTDDDGDADDSDLSETDVPDSLGPDDTATRPNGNVKPVLLKKEQMIEPLAVRPEHGQQHSFAATQDTEAMMNGLHISEDATTSEALEFGATEDAPTTEPQDALQSDSRRQKNPVDRKRQEHEEYKKKRDADPAFIPTRGQFFMHDTRSGGLGPNGLKPFGRGAGRGREVIGGPFSPANMRPQATDATSAPWAHDLHDTVQEPALRPGNQQQRGPTSAPGISNQTSQVNISRVAPVRNFSTTKKLGHAQMRVLLPGMKEPITYANTEIKQYTKLPDHRPPLRRDKPVRISLPDRGPSYAFPAPDRSFIFIPRAMRPNQQSFGRAGRTRLGSMGGFSSRKTSVFGGSIYSPSVAMSRRSSFAREFDRGGLVSPAGSVRPIVRMPPGSQQHSANGTPVYPAAISGHGTPVMSHQQHGFPGPQRPAFRENWASNMPMHQPRPQKTVSVAGIESPGSYVYGAPPTQDHQPFQHQLPAHVNGGNGSQDGSNFYPRPQSQYPTQSTGTPLSNIPERAIHAPSFQPYQQTGFPPSQPAYFYPPSQPQFPSGAVIAPMFVQAGHQGTYIVPTMAPAAPQAVQPPPPPSSALGQGGMVAYEQNGMVFYYDASQAPGPLAAEAPPSFLNYTMPGMGGMMTPTPDGYYYPQMPNGTVYYQSQ</sequence>
<comment type="subcellular location">
    <subcellularLocation>
        <location evidence="2">Cytoplasm</location>
    </subcellularLocation>
    <subcellularLocation>
        <location evidence="1">Nucleus</location>
    </subcellularLocation>
</comment>
<keyword evidence="9" id="KW-0694">RNA-binding</keyword>
<feature type="region of interest" description="Disordered" evidence="13">
    <location>
        <begin position="312"/>
        <end position="334"/>
    </location>
</feature>
<dbReference type="GO" id="GO:0035145">
    <property type="term" value="C:exon-exon junction complex"/>
    <property type="evidence" value="ECO:0007669"/>
    <property type="project" value="InterPro"/>
</dbReference>
<dbReference type="OrthoDB" id="5413466at2759"/>
<feature type="region of interest" description="Disordered" evidence="13">
    <location>
        <begin position="1"/>
        <end position="176"/>
    </location>
</feature>
<dbReference type="GO" id="GO:0051028">
    <property type="term" value="P:mRNA transport"/>
    <property type="evidence" value="ECO:0007669"/>
    <property type="project" value="UniProtKB-KW"/>
</dbReference>
<accession>A0A517KWN0</accession>
<dbReference type="GO" id="GO:0006417">
    <property type="term" value="P:regulation of translation"/>
    <property type="evidence" value="ECO:0007669"/>
    <property type="project" value="UniProtKB-KW"/>
</dbReference>
<evidence type="ECO:0000259" key="14">
    <source>
        <dbReference type="SMART" id="SM01044"/>
    </source>
</evidence>
<feature type="region of interest" description="Disordered" evidence="13">
    <location>
        <begin position="241"/>
        <end position="266"/>
    </location>
</feature>
<dbReference type="EMBL" id="CP042185">
    <property type="protein sequence ID" value="QDS67789.1"/>
    <property type="molecule type" value="Genomic_DNA"/>
</dbReference>
<comment type="similarity">
    <text evidence="3">Belongs to the CASC3 family.</text>
</comment>
<feature type="compositionally biased region" description="Polar residues" evidence="13">
    <location>
        <begin position="246"/>
        <end position="266"/>
    </location>
</feature>
<feature type="compositionally biased region" description="Polar residues" evidence="13">
    <location>
        <begin position="529"/>
        <end position="542"/>
    </location>
</feature>
<evidence type="ECO:0000313" key="16">
    <source>
        <dbReference type="Proteomes" id="UP000316270"/>
    </source>
</evidence>
<reference evidence="15 16" key="1">
    <citation type="submission" date="2019-07" db="EMBL/GenBank/DDBJ databases">
        <title>Finished genome of Venturia effusa.</title>
        <authorList>
            <person name="Young C.A."/>
            <person name="Cox M.P."/>
            <person name="Ganley A.R.D."/>
            <person name="David W.J."/>
        </authorList>
    </citation>
    <scope>NUCLEOTIDE SEQUENCE [LARGE SCALE GENOMIC DNA]</scope>
    <source>
        <strain evidence="16">albino</strain>
    </source>
</reference>
<proteinExistence type="inferred from homology"/>
<dbReference type="STRING" id="50376.A0A517KWN0"/>
<evidence type="ECO:0000256" key="4">
    <source>
        <dbReference type="ARBA" id="ARBA00022448"/>
    </source>
</evidence>
<feature type="compositionally biased region" description="Acidic residues" evidence="13">
    <location>
        <begin position="41"/>
        <end position="57"/>
    </location>
</feature>
<evidence type="ECO:0000256" key="5">
    <source>
        <dbReference type="ARBA" id="ARBA00022490"/>
    </source>
</evidence>
<feature type="compositionally biased region" description="Basic and acidic residues" evidence="13">
    <location>
        <begin position="312"/>
        <end position="325"/>
    </location>
</feature>